<comment type="caution">
    <text evidence="2">The sequence shown here is derived from an EMBL/GenBank/DDBJ whole genome shotgun (WGS) entry which is preliminary data.</text>
</comment>
<sequence length="146" mass="16700">MNASAFHQTRIHAQTTSRTFRESVYTHEPDVHHVRTMLLRELRSRPTFLIVGDGRSSCHSSCRAASAPMPITILRSVHQHTMSSAIQSALTSLQQNNYVTLAILTVLGYDYALAFSNEIEYIWNKPWTWVSTLYILVRYVGIYNLV</sequence>
<feature type="domain" description="DUF6533" evidence="1">
    <location>
        <begin position="98"/>
        <end position="142"/>
    </location>
</feature>
<reference evidence="2" key="2">
    <citation type="journal article" date="2020" name="Nat. Commun.">
        <title>Large-scale genome sequencing of mycorrhizal fungi provides insights into the early evolution of symbiotic traits.</title>
        <authorList>
            <person name="Miyauchi S."/>
            <person name="Kiss E."/>
            <person name="Kuo A."/>
            <person name="Drula E."/>
            <person name="Kohler A."/>
            <person name="Sanchez-Garcia M."/>
            <person name="Morin E."/>
            <person name="Andreopoulos B."/>
            <person name="Barry K.W."/>
            <person name="Bonito G."/>
            <person name="Buee M."/>
            <person name="Carver A."/>
            <person name="Chen C."/>
            <person name="Cichocki N."/>
            <person name="Clum A."/>
            <person name="Culley D."/>
            <person name="Crous P.W."/>
            <person name="Fauchery L."/>
            <person name="Girlanda M."/>
            <person name="Hayes R.D."/>
            <person name="Keri Z."/>
            <person name="LaButti K."/>
            <person name="Lipzen A."/>
            <person name="Lombard V."/>
            <person name="Magnuson J."/>
            <person name="Maillard F."/>
            <person name="Murat C."/>
            <person name="Nolan M."/>
            <person name="Ohm R.A."/>
            <person name="Pangilinan J."/>
            <person name="Pereira M.F."/>
            <person name="Perotto S."/>
            <person name="Peter M."/>
            <person name="Pfister S."/>
            <person name="Riley R."/>
            <person name="Sitrit Y."/>
            <person name="Stielow J.B."/>
            <person name="Szollosi G."/>
            <person name="Zifcakova L."/>
            <person name="Stursova M."/>
            <person name="Spatafora J.W."/>
            <person name="Tedersoo L."/>
            <person name="Vaario L.M."/>
            <person name="Yamada A."/>
            <person name="Yan M."/>
            <person name="Wang P."/>
            <person name="Xu J."/>
            <person name="Bruns T."/>
            <person name="Baldrian P."/>
            <person name="Vilgalys R."/>
            <person name="Dunand C."/>
            <person name="Henrissat B."/>
            <person name="Grigoriev I.V."/>
            <person name="Hibbett D."/>
            <person name="Nagy L.G."/>
            <person name="Martin F.M."/>
        </authorList>
    </citation>
    <scope>NUCLEOTIDE SEQUENCE</scope>
    <source>
        <strain evidence="2">BED1</strain>
    </source>
</reference>
<evidence type="ECO:0000313" key="2">
    <source>
        <dbReference type="EMBL" id="KAF8442257.1"/>
    </source>
</evidence>
<proteinExistence type="predicted"/>
<dbReference type="Proteomes" id="UP001194468">
    <property type="component" value="Unassembled WGS sequence"/>
</dbReference>
<dbReference type="InterPro" id="IPR045340">
    <property type="entry name" value="DUF6533"/>
</dbReference>
<dbReference type="EMBL" id="WHUW01000009">
    <property type="protein sequence ID" value="KAF8442257.1"/>
    <property type="molecule type" value="Genomic_DNA"/>
</dbReference>
<accession>A0AAD4BX10</accession>
<protein>
    <recommendedName>
        <fullName evidence="1">DUF6533 domain-containing protein</fullName>
    </recommendedName>
</protein>
<evidence type="ECO:0000259" key="1">
    <source>
        <dbReference type="Pfam" id="PF20151"/>
    </source>
</evidence>
<organism evidence="2 3">
    <name type="scientific">Boletus edulis BED1</name>
    <dbReference type="NCBI Taxonomy" id="1328754"/>
    <lineage>
        <taxon>Eukaryota</taxon>
        <taxon>Fungi</taxon>
        <taxon>Dikarya</taxon>
        <taxon>Basidiomycota</taxon>
        <taxon>Agaricomycotina</taxon>
        <taxon>Agaricomycetes</taxon>
        <taxon>Agaricomycetidae</taxon>
        <taxon>Boletales</taxon>
        <taxon>Boletineae</taxon>
        <taxon>Boletaceae</taxon>
        <taxon>Boletoideae</taxon>
        <taxon>Boletus</taxon>
    </lineage>
</organism>
<name>A0AAD4BX10_BOLED</name>
<reference evidence="2" key="1">
    <citation type="submission" date="2019-10" db="EMBL/GenBank/DDBJ databases">
        <authorList>
            <consortium name="DOE Joint Genome Institute"/>
            <person name="Kuo A."/>
            <person name="Miyauchi S."/>
            <person name="Kiss E."/>
            <person name="Drula E."/>
            <person name="Kohler A."/>
            <person name="Sanchez-Garcia M."/>
            <person name="Andreopoulos B."/>
            <person name="Barry K.W."/>
            <person name="Bonito G."/>
            <person name="Buee M."/>
            <person name="Carver A."/>
            <person name="Chen C."/>
            <person name="Cichocki N."/>
            <person name="Clum A."/>
            <person name="Culley D."/>
            <person name="Crous P.W."/>
            <person name="Fauchery L."/>
            <person name="Girlanda M."/>
            <person name="Hayes R."/>
            <person name="Keri Z."/>
            <person name="LaButti K."/>
            <person name="Lipzen A."/>
            <person name="Lombard V."/>
            <person name="Magnuson J."/>
            <person name="Maillard F."/>
            <person name="Morin E."/>
            <person name="Murat C."/>
            <person name="Nolan M."/>
            <person name="Ohm R."/>
            <person name="Pangilinan J."/>
            <person name="Pereira M."/>
            <person name="Perotto S."/>
            <person name="Peter M."/>
            <person name="Riley R."/>
            <person name="Sitrit Y."/>
            <person name="Stielow B."/>
            <person name="Szollosi G."/>
            <person name="Zifcakova L."/>
            <person name="Stursova M."/>
            <person name="Spatafora J.W."/>
            <person name="Tedersoo L."/>
            <person name="Vaario L.-M."/>
            <person name="Yamada A."/>
            <person name="Yan M."/>
            <person name="Wang P."/>
            <person name="Xu J."/>
            <person name="Bruns T."/>
            <person name="Baldrian P."/>
            <person name="Vilgalys R."/>
            <person name="Henrissat B."/>
            <person name="Grigoriev I.V."/>
            <person name="Hibbett D."/>
            <person name="Nagy L.G."/>
            <person name="Martin F.M."/>
        </authorList>
    </citation>
    <scope>NUCLEOTIDE SEQUENCE</scope>
    <source>
        <strain evidence="2">BED1</strain>
    </source>
</reference>
<evidence type="ECO:0000313" key="3">
    <source>
        <dbReference type="Proteomes" id="UP001194468"/>
    </source>
</evidence>
<gene>
    <name evidence="2" type="ORF">L210DRAFT_3202252</name>
</gene>
<dbReference type="Pfam" id="PF20151">
    <property type="entry name" value="DUF6533"/>
    <property type="match status" value="1"/>
</dbReference>
<keyword evidence="3" id="KW-1185">Reference proteome</keyword>
<dbReference type="AlphaFoldDB" id="A0AAD4BX10"/>